<dbReference type="Proteomes" id="UP000229681">
    <property type="component" value="Unassembled WGS sequence"/>
</dbReference>
<dbReference type="PANTHER" id="PTHR11851">
    <property type="entry name" value="METALLOPROTEASE"/>
    <property type="match status" value="1"/>
</dbReference>
<reference evidence="7 8" key="1">
    <citation type="submission" date="2017-11" db="EMBL/GenBank/DDBJ databases">
        <title>Evolution of Phototrophy in the Chloroflexi Phylum Driven by Horizontal Gene Transfer.</title>
        <authorList>
            <person name="Ward L.M."/>
            <person name="Hemp J."/>
            <person name="Shih P.M."/>
            <person name="Mcglynn S.E."/>
            <person name="Fischer W."/>
        </authorList>
    </citation>
    <scope>NUCLEOTIDE SEQUENCE [LARGE SCALE GENOMIC DNA]</scope>
    <source>
        <strain evidence="6">CP1_1M</strain>
        <strain evidence="5">JP3_13</strain>
    </source>
</reference>
<feature type="compositionally biased region" description="Acidic residues" evidence="2">
    <location>
        <begin position="440"/>
        <end position="452"/>
    </location>
</feature>
<feature type="region of interest" description="Disordered" evidence="2">
    <location>
        <begin position="425"/>
        <end position="452"/>
    </location>
</feature>
<comment type="caution">
    <text evidence="5">The sequence shown here is derived from an EMBL/GenBank/DDBJ whole genome shotgun (WGS) entry which is preliminary data.</text>
</comment>
<dbReference type="InterPro" id="IPR011249">
    <property type="entry name" value="Metalloenz_LuxS/M16"/>
</dbReference>
<sequence>MTLNSESNVSRHVLPNGLIVLLKEVHKTPIISFWVLYRVGSRDEPSGKTGISHWVEHMMFKGTPNFPAGVLDKAIDREGGTWNAQTSLDYTAYFETMPADRIDLALRAEADRMINAQFAPEEVESERTVIISERQGLENDPSFWLDEEVQAAAFRVHGYHHEVIGDMADLERMTRDDLYAHYRTYYAPNNAILSVVGDFESAAMLARLEALFGLIPPAQLPRPFLRPEPPQQGERRVRVERPGPAPLLSVAYKAPAVTHPDWIKLFVLDSILGGASGFGGGSLGNKTSRLYQALVKTELAASASSALHPTADPYLYSFDLTLREGRTLEEAEAALEAELQKAINGEITQAELDKARKQARALFAYSTERVTSQAFWLAYFEHVAGSYEFFLTFEERLRAVTLEDIQAVAQRYLRPQSRTVGWFVPTPASEGETDSAAQESLDELQEEIVDGD</sequence>
<organism evidence="5 8">
    <name type="scientific">Candidatus Thermofonsia Clade 1 bacterium</name>
    <dbReference type="NCBI Taxonomy" id="2364210"/>
    <lineage>
        <taxon>Bacteria</taxon>
        <taxon>Bacillati</taxon>
        <taxon>Chloroflexota</taxon>
        <taxon>Candidatus Thermofontia</taxon>
        <taxon>Candidatus Thermofonsia Clade 1</taxon>
    </lineage>
</organism>
<dbReference type="EMBL" id="PGTM01000122">
    <property type="protein sequence ID" value="PJF35676.1"/>
    <property type="molecule type" value="Genomic_DNA"/>
</dbReference>
<dbReference type="Gene3D" id="3.30.830.10">
    <property type="entry name" value="Metalloenzyme, LuxS/M16 peptidase-like"/>
    <property type="match status" value="2"/>
</dbReference>
<dbReference type="AlphaFoldDB" id="A0A2M8PDP3"/>
<evidence type="ECO:0000259" key="3">
    <source>
        <dbReference type="Pfam" id="PF00675"/>
    </source>
</evidence>
<comment type="similarity">
    <text evidence="1">Belongs to the peptidase M16 family.</text>
</comment>
<evidence type="ECO:0000256" key="1">
    <source>
        <dbReference type="ARBA" id="ARBA00007261"/>
    </source>
</evidence>
<evidence type="ECO:0000313" key="6">
    <source>
        <dbReference type="EMBL" id="PJF43019.1"/>
    </source>
</evidence>
<name>A0A2M8PDP3_9CHLR</name>
<dbReference type="EMBL" id="PGTL01000005">
    <property type="protein sequence ID" value="PJF43019.1"/>
    <property type="molecule type" value="Genomic_DNA"/>
</dbReference>
<evidence type="ECO:0000313" key="5">
    <source>
        <dbReference type="EMBL" id="PJF35676.1"/>
    </source>
</evidence>
<feature type="domain" description="Peptidase M16 C-terminal" evidence="4">
    <location>
        <begin position="173"/>
        <end position="358"/>
    </location>
</feature>
<evidence type="ECO:0000256" key="2">
    <source>
        <dbReference type="SAM" id="MobiDB-lite"/>
    </source>
</evidence>
<dbReference type="SUPFAM" id="SSF63411">
    <property type="entry name" value="LuxS/MPP-like metallohydrolase"/>
    <property type="match status" value="2"/>
</dbReference>
<accession>A0A2M8PDP3</accession>
<evidence type="ECO:0000259" key="4">
    <source>
        <dbReference type="Pfam" id="PF05193"/>
    </source>
</evidence>
<proteinExistence type="inferred from homology"/>
<feature type="domain" description="Peptidase M16 N-terminal" evidence="3">
    <location>
        <begin position="20"/>
        <end position="165"/>
    </location>
</feature>
<evidence type="ECO:0000313" key="7">
    <source>
        <dbReference type="Proteomes" id="UP000228947"/>
    </source>
</evidence>
<dbReference type="Pfam" id="PF00675">
    <property type="entry name" value="Peptidase_M16"/>
    <property type="match status" value="1"/>
</dbReference>
<dbReference type="InterPro" id="IPR007863">
    <property type="entry name" value="Peptidase_M16_C"/>
</dbReference>
<dbReference type="InterPro" id="IPR050361">
    <property type="entry name" value="MPP/UQCRC_Complex"/>
</dbReference>
<protein>
    <submittedName>
        <fullName evidence="5">Insulinase family protein</fullName>
    </submittedName>
</protein>
<dbReference type="GO" id="GO:0046872">
    <property type="term" value="F:metal ion binding"/>
    <property type="evidence" value="ECO:0007669"/>
    <property type="project" value="InterPro"/>
</dbReference>
<dbReference type="Pfam" id="PF05193">
    <property type="entry name" value="Peptidase_M16_C"/>
    <property type="match status" value="1"/>
</dbReference>
<dbReference type="Proteomes" id="UP000228947">
    <property type="component" value="Unassembled WGS sequence"/>
</dbReference>
<gene>
    <name evidence="5" type="ORF">CUN49_09325</name>
    <name evidence="6" type="ORF">CUN50_01840</name>
</gene>
<dbReference type="InterPro" id="IPR011765">
    <property type="entry name" value="Pept_M16_N"/>
</dbReference>
<dbReference type="PANTHER" id="PTHR11851:SF49">
    <property type="entry name" value="MITOCHONDRIAL-PROCESSING PEPTIDASE SUBUNIT ALPHA"/>
    <property type="match status" value="1"/>
</dbReference>
<evidence type="ECO:0000313" key="8">
    <source>
        <dbReference type="Proteomes" id="UP000229681"/>
    </source>
</evidence>